<dbReference type="AlphaFoldDB" id="A0A6A3CW27"/>
<dbReference type="EMBL" id="VEPZ02000140">
    <property type="protein sequence ID" value="KAE8732687.1"/>
    <property type="molecule type" value="Genomic_DNA"/>
</dbReference>
<dbReference type="Gene3D" id="3.30.1370.210">
    <property type="match status" value="1"/>
</dbReference>
<comment type="caution">
    <text evidence="8">The sequence shown here is derived from an EMBL/GenBank/DDBJ whole genome shotgun (WGS) entry which is preliminary data.</text>
</comment>
<dbReference type="Pfam" id="PF25512">
    <property type="entry name" value="zf-CCCH_AtC3H23"/>
    <property type="match status" value="1"/>
</dbReference>
<reference evidence="8" key="1">
    <citation type="submission" date="2019-09" db="EMBL/GenBank/DDBJ databases">
        <title>Draft genome information of white flower Hibiscus syriacus.</title>
        <authorList>
            <person name="Kim Y.-M."/>
        </authorList>
    </citation>
    <scope>NUCLEOTIDE SEQUENCE [LARGE SCALE GENOMIC DNA]</scope>
    <source>
        <strain evidence="8">YM2019G1</strain>
    </source>
</reference>
<evidence type="ECO:0000259" key="7">
    <source>
        <dbReference type="PROSITE" id="PS50103"/>
    </source>
</evidence>
<keyword evidence="4" id="KW-0238">DNA-binding</keyword>
<evidence type="ECO:0000256" key="5">
    <source>
        <dbReference type="PROSITE-ProRule" id="PRU00723"/>
    </source>
</evidence>
<dbReference type="InterPro" id="IPR036770">
    <property type="entry name" value="Ankyrin_rpt-contain_sf"/>
</dbReference>
<evidence type="ECO:0000256" key="2">
    <source>
        <dbReference type="ARBA" id="ARBA00022771"/>
    </source>
</evidence>
<name>A0A6A3CW27_HIBSY</name>
<dbReference type="PANTHER" id="PTHR14493">
    <property type="entry name" value="UNKEMPT FAMILY MEMBER"/>
    <property type="match status" value="1"/>
</dbReference>
<dbReference type="Gene3D" id="1.25.40.20">
    <property type="entry name" value="Ankyrin repeat-containing domain"/>
    <property type="match status" value="1"/>
</dbReference>
<keyword evidence="2 5" id="KW-0863">Zinc-finger</keyword>
<feature type="compositionally biased region" description="Polar residues" evidence="6">
    <location>
        <begin position="158"/>
        <end position="167"/>
    </location>
</feature>
<feature type="domain" description="C3H1-type" evidence="7">
    <location>
        <begin position="250"/>
        <end position="272"/>
    </location>
</feature>
<gene>
    <name evidence="8" type="ORF">F3Y22_tig00001802pilonHSYRG00037</name>
</gene>
<accession>A0A6A3CW27</accession>
<dbReference type="Proteomes" id="UP000436088">
    <property type="component" value="Unassembled WGS sequence"/>
</dbReference>
<proteinExistence type="predicted"/>
<evidence type="ECO:0000256" key="4">
    <source>
        <dbReference type="ARBA" id="ARBA00023125"/>
    </source>
</evidence>
<dbReference type="InterPro" id="IPR000571">
    <property type="entry name" value="Znf_CCCH"/>
</dbReference>
<keyword evidence="1 5" id="KW-0479">Metal-binding</keyword>
<keyword evidence="3 5" id="KW-0862">Zinc</keyword>
<evidence type="ECO:0000256" key="1">
    <source>
        <dbReference type="ARBA" id="ARBA00022723"/>
    </source>
</evidence>
<dbReference type="InterPro" id="IPR045234">
    <property type="entry name" value="Unkempt-like"/>
</dbReference>
<feature type="region of interest" description="Disordered" evidence="6">
    <location>
        <begin position="147"/>
        <end position="176"/>
    </location>
</feature>
<dbReference type="GO" id="GO:0008270">
    <property type="term" value="F:zinc ion binding"/>
    <property type="evidence" value="ECO:0007669"/>
    <property type="project" value="UniProtKB-KW"/>
</dbReference>
<evidence type="ECO:0000256" key="3">
    <source>
        <dbReference type="ARBA" id="ARBA00022833"/>
    </source>
</evidence>
<dbReference type="PROSITE" id="PS50103">
    <property type="entry name" value="ZF_C3H1"/>
    <property type="match status" value="1"/>
</dbReference>
<sequence>MCCGWERLNPKPTLISSNTSFDDSRHPSADMNHSTVVTEETFASLLELADNNDVESFKRSIEHDPSGVDEVGLWYSRLKGSKQMVNEERTPFMVASMYGSIKVIRLILSSSDADVNRLRDGKLTLEELLVTENSCFNLNSRVSAMANSDSPPLLRLQENGSLPSGSDSPKLRPSDAPISLATEKKDYPIDPSLPDINNSIYSTDEFRMYSFKVRPCSRAYSHDWTECPFAHPGKNARRRDPWKFHYSCVPCPDFRNGACRRGDMCEYAYGVFECWLHPAQYRTRCARMIQVCCGRRPSDRAKSQLIN</sequence>
<dbReference type="GO" id="GO:0003677">
    <property type="term" value="F:DNA binding"/>
    <property type="evidence" value="ECO:0007669"/>
    <property type="project" value="UniProtKB-KW"/>
</dbReference>
<evidence type="ECO:0000313" key="9">
    <source>
        <dbReference type="Proteomes" id="UP000436088"/>
    </source>
</evidence>
<keyword evidence="9" id="KW-1185">Reference proteome</keyword>
<feature type="zinc finger region" description="C3H1-type" evidence="5">
    <location>
        <begin position="250"/>
        <end position="272"/>
    </location>
</feature>
<evidence type="ECO:0000313" key="8">
    <source>
        <dbReference type="EMBL" id="KAE8732687.1"/>
    </source>
</evidence>
<organism evidence="8 9">
    <name type="scientific">Hibiscus syriacus</name>
    <name type="common">Rose of Sharon</name>
    <dbReference type="NCBI Taxonomy" id="106335"/>
    <lineage>
        <taxon>Eukaryota</taxon>
        <taxon>Viridiplantae</taxon>
        <taxon>Streptophyta</taxon>
        <taxon>Embryophyta</taxon>
        <taxon>Tracheophyta</taxon>
        <taxon>Spermatophyta</taxon>
        <taxon>Magnoliopsida</taxon>
        <taxon>eudicotyledons</taxon>
        <taxon>Gunneridae</taxon>
        <taxon>Pentapetalae</taxon>
        <taxon>rosids</taxon>
        <taxon>malvids</taxon>
        <taxon>Malvales</taxon>
        <taxon>Malvaceae</taxon>
        <taxon>Malvoideae</taxon>
        <taxon>Hibiscus</taxon>
    </lineage>
</organism>
<protein>
    <submittedName>
        <fullName evidence="8">Zinc finger CCCH domain-containing protein 30</fullName>
    </submittedName>
</protein>
<dbReference type="PANTHER" id="PTHR14493:SF50">
    <property type="entry name" value="RING FINGER PROTEIN UNKEMPT"/>
    <property type="match status" value="1"/>
</dbReference>
<evidence type="ECO:0000256" key="6">
    <source>
        <dbReference type="SAM" id="MobiDB-lite"/>
    </source>
</evidence>
<dbReference type="InterPro" id="IPR057444">
    <property type="entry name" value="Znf-CCCH_AtC3H23-like"/>
</dbReference>